<dbReference type="AlphaFoldDB" id="A0A1I7URZ8"/>
<evidence type="ECO:0000313" key="2">
    <source>
        <dbReference type="Proteomes" id="UP000095282"/>
    </source>
</evidence>
<keyword evidence="2" id="KW-1185">Reference proteome</keyword>
<feature type="region of interest" description="Disordered" evidence="1">
    <location>
        <begin position="192"/>
        <end position="225"/>
    </location>
</feature>
<evidence type="ECO:0000313" key="3">
    <source>
        <dbReference type="WBParaSite" id="Csp11.Scaffold630.g18757.t1"/>
    </source>
</evidence>
<name>A0A1I7URZ8_9PELO</name>
<sequence>MQHPFHYDPEDDLSRRIYLHRCDGVVRAFTDSVQQLERFSERYNKKFFSIPLKWAKKLRWMSVAVQSALQREHINYANLLDMWYYFLQLKKTFFNPIADVANKHMYPGGFTSRNMLLTYNLWGVIESQTFHYELSDHVNFAPPASILHKVFMEPFAIFDIDIFRPISDNWRQFFDDPRYVFRRVIDVENEQRAMLRPPTPPPAENGTSRSASPDMHAESDEEEEDLTYYIGMEDGEFGLFEQISAF</sequence>
<accession>A0A1I7URZ8</accession>
<reference evidence="3" key="1">
    <citation type="submission" date="2016-11" db="UniProtKB">
        <authorList>
            <consortium name="WormBaseParasite"/>
        </authorList>
    </citation>
    <scope>IDENTIFICATION</scope>
</reference>
<evidence type="ECO:0000256" key="1">
    <source>
        <dbReference type="SAM" id="MobiDB-lite"/>
    </source>
</evidence>
<organism evidence="2 3">
    <name type="scientific">Caenorhabditis tropicalis</name>
    <dbReference type="NCBI Taxonomy" id="1561998"/>
    <lineage>
        <taxon>Eukaryota</taxon>
        <taxon>Metazoa</taxon>
        <taxon>Ecdysozoa</taxon>
        <taxon>Nematoda</taxon>
        <taxon>Chromadorea</taxon>
        <taxon>Rhabditida</taxon>
        <taxon>Rhabditina</taxon>
        <taxon>Rhabditomorpha</taxon>
        <taxon>Rhabditoidea</taxon>
        <taxon>Rhabditidae</taxon>
        <taxon>Peloderinae</taxon>
        <taxon>Caenorhabditis</taxon>
    </lineage>
</organism>
<dbReference type="eggNOG" id="ENOG502TJ9V">
    <property type="taxonomic scope" value="Eukaryota"/>
</dbReference>
<protein>
    <submittedName>
        <fullName evidence="3">PMD domain-containing protein</fullName>
    </submittedName>
</protein>
<proteinExistence type="predicted"/>
<dbReference type="Proteomes" id="UP000095282">
    <property type="component" value="Unplaced"/>
</dbReference>
<dbReference type="WBParaSite" id="Csp11.Scaffold630.g18757.t1">
    <property type="protein sequence ID" value="Csp11.Scaffold630.g18757.t1"/>
    <property type="gene ID" value="Csp11.Scaffold630.g18757"/>
</dbReference>